<dbReference type="Proteomes" id="UP000009223">
    <property type="component" value="Chromosome"/>
</dbReference>
<reference evidence="3" key="1">
    <citation type="submission" date="2009-12" db="EMBL/GenBank/DDBJ databases">
        <title>Complete sequence of Treponema primitia strain ZAS-2.</title>
        <authorList>
            <person name="Tetu S.G."/>
            <person name="Matson E."/>
            <person name="Ren Q."/>
            <person name="Seshadri R."/>
            <person name="Elbourne L."/>
            <person name="Hassan K.A."/>
            <person name="Durkin A."/>
            <person name="Radune D."/>
            <person name="Mohamoud Y."/>
            <person name="Shay R."/>
            <person name="Jin S."/>
            <person name="Zhang X."/>
            <person name="Lucey K."/>
            <person name="Ballor N.R."/>
            <person name="Ottesen E."/>
            <person name="Rosenthal R."/>
            <person name="Allen A."/>
            <person name="Leadbetter J.R."/>
            <person name="Paulsen I.T."/>
        </authorList>
    </citation>
    <scope>NUCLEOTIDE SEQUENCE [LARGE SCALE GENOMIC DNA]</scope>
    <source>
        <strain evidence="3">ATCC BAA-887 / DSM 12427 / ZAS-2</strain>
    </source>
</reference>
<protein>
    <submittedName>
        <fullName evidence="2">Uncharacterized protein</fullName>
    </submittedName>
</protein>
<dbReference type="AlphaFoldDB" id="F5YJI2"/>
<organism evidence="2 3">
    <name type="scientific">Treponema primitia (strain ATCC BAA-887 / DSM 12427 / ZAS-2)</name>
    <dbReference type="NCBI Taxonomy" id="545694"/>
    <lineage>
        <taxon>Bacteria</taxon>
        <taxon>Pseudomonadati</taxon>
        <taxon>Spirochaetota</taxon>
        <taxon>Spirochaetia</taxon>
        <taxon>Spirochaetales</taxon>
        <taxon>Treponemataceae</taxon>
        <taxon>Treponema</taxon>
    </lineage>
</organism>
<dbReference type="EMBL" id="CP001843">
    <property type="protein sequence ID" value="AEF84274.1"/>
    <property type="molecule type" value="Genomic_DNA"/>
</dbReference>
<dbReference type="STRING" id="545694.TREPR_3436"/>
<reference evidence="2 3" key="2">
    <citation type="journal article" date="2011" name="ISME J.">
        <title>RNA-seq reveals cooperative metabolic interactions between two termite-gut spirochete species in co-culture.</title>
        <authorList>
            <person name="Rosenthal A.Z."/>
            <person name="Matson E.G."/>
            <person name="Eldar A."/>
            <person name="Leadbetter J.R."/>
        </authorList>
    </citation>
    <scope>NUCLEOTIDE SEQUENCE [LARGE SCALE GENOMIC DNA]</scope>
    <source>
        <strain evidence="3">ATCC BAA-887 / DSM 12427 / ZAS-2</strain>
    </source>
</reference>
<evidence type="ECO:0000256" key="1">
    <source>
        <dbReference type="SAM" id="MobiDB-lite"/>
    </source>
</evidence>
<dbReference type="HOGENOM" id="CLU_3141914_0_0_12"/>
<proteinExistence type="predicted"/>
<keyword evidence="3" id="KW-1185">Reference proteome</keyword>
<dbReference type="KEGG" id="tpi:TREPR_3436"/>
<name>F5YJI2_TREPZ</name>
<accession>F5YJI2</accession>
<evidence type="ECO:0000313" key="2">
    <source>
        <dbReference type="EMBL" id="AEF84274.1"/>
    </source>
</evidence>
<feature type="region of interest" description="Disordered" evidence="1">
    <location>
        <begin position="28"/>
        <end position="49"/>
    </location>
</feature>
<evidence type="ECO:0000313" key="3">
    <source>
        <dbReference type="Proteomes" id="UP000009223"/>
    </source>
</evidence>
<sequence length="49" mass="5250">MEGGLAKTPAWKGEAGCRTLEGRILPGEKNQISTTDSSFGKKILNSEQN</sequence>
<gene>
    <name evidence="2" type="ordered locus">TREPR_3436</name>
</gene>